<comment type="caution">
    <text evidence="1">The sequence shown here is derived from an EMBL/GenBank/DDBJ whole genome shotgun (WGS) entry which is preliminary data.</text>
</comment>
<dbReference type="EMBL" id="CM029053">
    <property type="protein sequence ID" value="KAG2550512.1"/>
    <property type="molecule type" value="Genomic_DNA"/>
</dbReference>
<name>A0A8T0NR87_PANVG</name>
<gene>
    <name evidence="1" type="ORF">PVAP13_9KG335632</name>
</gene>
<proteinExistence type="predicted"/>
<protein>
    <submittedName>
        <fullName evidence="1">Uncharacterized protein</fullName>
    </submittedName>
</protein>
<sequence length="48" mass="5380">MAHLLLIPSRRSSDGEILRGYCLSLHCQGDHDGSAWVAIKKIRRKGSF</sequence>
<accession>A0A8T0NR87</accession>
<dbReference type="Proteomes" id="UP000823388">
    <property type="component" value="Chromosome 9K"/>
</dbReference>
<evidence type="ECO:0000313" key="1">
    <source>
        <dbReference type="EMBL" id="KAG2550512.1"/>
    </source>
</evidence>
<dbReference type="AlphaFoldDB" id="A0A8T0NR87"/>
<reference evidence="1" key="1">
    <citation type="submission" date="2020-05" db="EMBL/GenBank/DDBJ databases">
        <title>WGS assembly of Panicum virgatum.</title>
        <authorList>
            <person name="Lovell J.T."/>
            <person name="Jenkins J."/>
            <person name="Shu S."/>
            <person name="Juenger T.E."/>
            <person name="Schmutz J."/>
        </authorList>
    </citation>
    <scope>NUCLEOTIDE SEQUENCE</scope>
    <source>
        <strain evidence="1">AP13</strain>
    </source>
</reference>
<keyword evidence="2" id="KW-1185">Reference proteome</keyword>
<organism evidence="1 2">
    <name type="scientific">Panicum virgatum</name>
    <name type="common">Blackwell switchgrass</name>
    <dbReference type="NCBI Taxonomy" id="38727"/>
    <lineage>
        <taxon>Eukaryota</taxon>
        <taxon>Viridiplantae</taxon>
        <taxon>Streptophyta</taxon>
        <taxon>Embryophyta</taxon>
        <taxon>Tracheophyta</taxon>
        <taxon>Spermatophyta</taxon>
        <taxon>Magnoliopsida</taxon>
        <taxon>Liliopsida</taxon>
        <taxon>Poales</taxon>
        <taxon>Poaceae</taxon>
        <taxon>PACMAD clade</taxon>
        <taxon>Panicoideae</taxon>
        <taxon>Panicodae</taxon>
        <taxon>Paniceae</taxon>
        <taxon>Panicinae</taxon>
        <taxon>Panicum</taxon>
        <taxon>Panicum sect. Hiantes</taxon>
    </lineage>
</organism>
<evidence type="ECO:0000313" key="2">
    <source>
        <dbReference type="Proteomes" id="UP000823388"/>
    </source>
</evidence>